<feature type="region of interest" description="Disordered" evidence="5">
    <location>
        <begin position="1151"/>
        <end position="1206"/>
    </location>
</feature>
<gene>
    <name evidence="6" type="ORF">HannXRQ_Chr05g0154491</name>
</gene>
<dbReference type="Pfam" id="PF07899">
    <property type="entry name" value="Frigida"/>
    <property type="match status" value="5"/>
</dbReference>
<keyword evidence="7" id="KW-1185">Reference proteome</keyword>
<comment type="similarity">
    <text evidence="1">Belongs to the Frigida family.</text>
</comment>
<feature type="compositionally biased region" description="Basic residues" evidence="5">
    <location>
        <begin position="330"/>
        <end position="343"/>
    </location>
</feature>
<dbReference type="InParanoid" id="A0A251UUR9"/>
<dbReference type="PANTHER" id="PTHR31791:SF49">
    <property type="entry name" value="INACTIVE PROTEIN FRIGIDA"/>
    <property type="match status" value="1"/>
</dbReference>
<dbReference type="Proteomes" id="UP000215914">
    <property type="component" value="Chromosome 5"/>
</dbReference>
<feature type="compositionally biased region" description="Basic and acidic residues" evidence="5">
    <location>
        <begin position="1151"/>
        <end position="1160"/>
    </location>
</feature>
<dbReference type="InterPro" id="IPR012474">
    <property type="entry name" value="Frigida"/>
</dbReference>
<evidence type="ECO:0000256" key="4">
    <source>
        <dbReference type="ARBA" id="ARBA00023089"/>
    </source>
</evidence>
<feature type="region of interest" description="Disordered" evidence="5">
    <location>
        <begin position="1584"/>
        <end position="1647"/>
    </location>
</feature>
<feature type="region of interest" description="Disordered" evidence="5">
    <location>
        <begin position="307"/>
        <end position="347"/>
    </location>
</feature>
<feature type="region of interest" description="Disordered" evidence="5">
    <location>
        <begin position="2123"/>
        <end position="2167"/>
    </location>
</feature>
<evidence type="ECO:0000256" key="5">
    <source>
        <dbReference type="SAM" id="MobiDB-lite"/>
    </source>
</evidence>
<evidence type="ECO:0000256" key="2">
    <source>
        <dbReference type="ARBA" id="ARBA00022473"/>
    </source>
</evidence>
<feature type="region of interest" description="Disordered" evidence="5">
    <location>
        <begin position="187"/>
        <end position="208"/>
    </location>
</feature>
<feature type="compositionally biased region" description="Polar residues" evidence="5">
    <location>
        <begin position="1"/>
        <end position="13"/>
    </location>
</feature>
<name>A0A251UUR9_HELAN</name>
<evidence type="ECO:0000256" key="1">
    <source>
        <dbReference type="ARBA" id="ARBA00008956"/>
    </source>
</evidence>
<dbReference type="PANTHER" id="PTHR31791">
    <property type="entry name" value="FRIGIDA-LIKE PROTEIN 3-RELATED"/>
    <property type="match status" value="1"/>
</dbReference>
<feature type="compositionally biased region" description="Pro residues" evidence="5">
    <location>
        <begin position="2136"/>
        <end position="2146"/>
    </location>
</feature>
<evidence type="ECO:0000313" key="6">
    <source>
        <dbReference type="EMBL" id="OTG26061.1"/>
    </source>
</evidence>
<feature type="compositionally biased region" description="Polar residues" evidence="5">
    <location>
        <begin position="1161"/>
        <end position="1191"/>
    </location>
</feature>
<keyword evidence="2" id="KW-0217">Developmental protein</keyword>
<feature type="compositionally biased region" description="Basic and acidic residues" evidence="5">
    <location>
        <begin position="189"/>
        <end position="206"/>
    </location>
</feature>
<dbReference type="GO" id="GO:0009908">
    <property type="term" value="P:flower development"/>
    <property type="evidence" value="ECO:0007669"/>
    <property type="project" value="UniProtKB-KW"/>
</dbReference>
<feature type="compositionally biased region" description="Basic and acidic residues" evidence="5">
    <location>
        <begin position="1584"/>
        <end position="1603"/>
    </location>
</feature>
<reference evidence="7" key="1">
    <citation type="journal article" date="2017" name="Nature">
        <title>The sunflower genome provides insights into oil metabolism, flowering and Asterid evolution.</title>
        <authorList>
            <person name="Badouin H."/>
            <person name="Gouzy J."/>
            <person name="Grassa C.J."/>
            <person name="Murat F."/>
            <person name="Staton S.E."/>
            <person name="Cottret L."/>
            <person name="Lelandais-Briere C."/>
            <person name="Owens G.L."/>
            <person name="Carrere S."/>
            <person name="Mayjonade B."/>
            <person name="Legrand L."/>
            <person name="Gill N."/>
            <person name="Kane N.C."/>
            <person name="Bowers J.E."/>
            <person name="Hubner S."/>
            <person name="Bellec A."/>
            <person name="Berard A."/>
            <person name="Berges H."/>
            <person name="Blanchet N."/>
            <person name="Boniface M.C."/>
            <person name="Brunel D."/>
            <person name="Catrice O."/>
            <person name="Chaidir N."/>
            <person name="Claudel C."/>
            <person name="Donnadieu C."/>
            <person name="Faraut T."/>
            <person name="Fievet G."/>
            <person name="Helmstetter N."/>
            <person name="King M."/>
            <person name="Knapp S.J."/>
            <person name="Lai Z."/>
            <person name="Le Paslier M.C."/>
            <person name="Lippi Y."/>
            <person name="Lorenzon L."/>
            <person name="Mandel J.R."/>
            <person name="Marage G."/>
            <person name="Marchand G."/>
            <person name="Marquand E."/>
            <person name="Bret-Mestries E."/>
            <person name="Morien E."/>
            <person name="Nambeesan S."/>
            <person name="Nguyen T."/>
            <person name="Pegot-Espagnet P."/>
            <person name="Pouilly N."/>
            <person name="Raftis F."/>
            <person name="Sallet E."/>
            <person name="Schiex T."/>
            <person name="Thomas J."/>
            <person name="Vandecasteele C."/>
            <person name="Vares D."/>
            <person name="Vear F."/>
            <person name="Vautrin S."/>
            <person name="Crespi M."/>
            <person name="Mangin B."/>
            <person name="Burke J.M."/>
            <person name="Salse J."/>
            <person name="Munos S."/>
            <person name="Vincourt P."/>
            <person name="Rieseberg L.H."/>
            <person name="Langlade N.B."/>
        </authorList>
    </citation>
    <scope>NUCLEOTIDE SEQUENCE [LARGE SCALE GENOMIC DNA]</scope>
    <source>
        <strain evidence="7">cv. SF193</strain>
    </source>
</reference>
<evidence type="ECO:0000313" key="7">
    <source>
        <dbReference type="Proteomes" id="UP000215914"/>
    </source>
</evidence>
<sequence length="2174" mass="245469">MDTISGLINLQNQSSLPTSPPTPPPSTSKQPPHITTTTLTADIPFSTSINQLHTFSTALSAFLNHYDDLQTHINFINSSIDSKLPPHLVETVSPNLLESYSDQTITASPEVVALERNPKDCDSTDFSHNYGETDASNKLEVVDVSKNNVEEIDVLKKHAETDALKKPVAETFVDQAINDVLEAIVSEQNPKESESESDCQRNHESATADFSPNFEEFDASKKLKVVVVDVSKNCGEMDASENFVEIDSSKKCEEIDVLKKHVETFGDQSITAVPEAVVLEQKPNGTATSGERSNEINVRTPEGLEETYIGKDPQGIDVLQKPEENNCNSKKQRKRRKTGKHKKDKDQETALNKFAGKLQFLCENMITREMRWHVAKHLSETFNLREEIIKALKLAKDPAKLVLNCTGNFFGQETAGRLASVLVLECFVMISNDDGIEIEKRERERALNNAVIWRNRMINEGGFGKTDEVDARGLLLLISGFGIQDDVFKIQDIVDLIRASNVKGISTALRRSAFLMPKIPDVISLMVKNNLEIEADSRSFCKDLGNKETAGRLASVLMLECFVMISNDDGIEIEKREREHALNNAVIWRKRMIREAVDMAYTFGLEDTSNSRNILTTYLHHKIKDIQNDSPFQKLEAMKQQLIDLKSVKQCLESHSVNPSTLLPDFKINEKIQNLGKEVNESKLIQKRESLENSIHQEAKRACFGHENMPHQHESATTPDSTDFLHNYEEIDTSKNLVDVSKNSEEIDVSENPVEIDTSNTLEEFDALKRHEEIDTLMKHAETNPLKKQEETVPEAIVSEQHPNGMATNGEQSHEIVTETESLEEINVSNKPKPEELDTRMIPEETVLETSVVSVLRSFCESMCPRQLRRHVATHFSEMVYLREEIAKALKLANDPAELVISSIGKFFVSHTRSFHDDFQNLSRMAAVLILECFVMISSDDGIKIVKRDRECAAKDASIWKKRMIEDGGFGKTDEVDARGLLLFISGFGIQDHVFKPQDIMDLIRASNWKGISTALRRSVFLMPKIPEVISLMVKNNLEIEAVDMAYTFGLEDTCNSQNILTTYLHNKIKDIQNDSPFQKLEALKSVKQCLESHNIDPSTLLPDFKVNEEIQNLEKEVNESKLIQKRKSLDNSIHQEAKRACIGHESKAAKEFDVSKNPEEQNPNGVASNGEQSHGNVTASETLEESNISNKPEEIDNLMKPEQTEETVVLKKPEELGTSMIPEEIDTSKNREETDIWKKPEETVPETSCAVPEAIVSEQNPNRTETEASKKSVISVLQLQAFCQSMNSTQLKQHVAAHISEMINLREEIVKALKLAEDPAKLVLGCIIRRGFRANRRFPVSRTVVHDNKQRLSRMAAVLILECFVMISSDGIEIEKSDQECAAKAAVDWKIRMLKEGGFGKTDEVDARGLLLFISGFGIQDHVFNPPDIMDLMRASNWKGISTALCRSAFLIPKMPWVIFLMLKNNLEVEAVDIAYTFGLEDMCHPKNILTEYLNNKIKDFQNSPPFQTKEAVEQHLSDLKSVKQCLESHNVDPSTLLPDHKINKKIQNLEKEVKKWKLIQPLENPLQQENMSKNPEEIHTCEEIDPSKKHSETDTSEKPEETVPETSYDETITTVPEAIVSEQNPNRTNSNRKRSDENVRTPESLDETDICKNTEVTVILKNPEEESDTPMIPEETDTSKKPEETVPETSSDQTEPAVPKAIVTEQNPNRVETEASKKSAISELESLCESMSSKELKWHVAANLSEMINFRKELAKALKLAKDPANLVINSIGAFFVQDRRMFLQKKQDLGRKAAVLILEWFVMISGDVIEIAKSDVEYAAQAAVNWRKRMMREGGPRQADEVDARGLLLLISGFGIQDHIFEIRDIVDLIRASNVKEISAALRRSVFLVPKIPEVIDFMVKNNLEIEAADIAYTFGLEDKCHPLSILATFLRSRIKNIQNGSFFHMLEETKQQLLDLKSVKQCLESHNIDPSTHLPDFKINEKIQNLEKELNEEKPIQKRKSLDGPIHQEAKRACFGHESMPPHQSPIDHYGMNRYHQSTQLSTGYRDLHNSYISNYSPSSVYVYNNTPAMRETITSPVPNGPAGGFTGSYNHMHHSANVQPYGWHGPSVQHYPRHVQTYDSQPYGRDRPQGWVPPEPLPPSNPSRGFPRRRGPSSDLYSFADKVEKECMR</sequence>
<dbReference type="STRING" id="4232.A0A251UUR9"/>
<feature type="compositionally biased region" description="Basic and acidic residues" evidence="5">
    <location>
        <begin position="1192"/>
        <end position="1206"/>
    </location>
</feature>
<feature type="region of interest" description="Disordered" evidence="5">
    <location>
        <begin position="1662"/>
        <end position="1719"/>
    </location>
</feature>
<dbReference type="GO" id="GO:0030154">
    <property type="term" value="P:cell differentiation"/>
    <property type="evidence" value="ECO:0007669"/>
    <property type="project" value="UniProtKB-KW"/>
</dbReference>
<evidence type="ECO:0000256" key="3">
    <source>
        <dbReference type="ARBA" id="ARBA00022782"/>
    </source>
</evidence>
<protein>
    <submittedName>
        <fullName evidence="6">Putative frigida-like protein</fullName>
    </submittedName>
</protein>
<keyword evidence="3" id="KW-0221">Differentiation</keyword>
<dbReference type="EMBL" id="CM007894">
    <property type="protein sequence ID" value="OTG26061.1"/>
    <property type="molecule type" value="Genomic_DNA"/>
</dbReference>
<feature type="region of interest" description="Disordered" evidence="5">
    <location>
        <begin position="1"/>
        <end position="33"/>
    </location>
</feature>
<organism evidence="6 7">
    <name type="scientific">Helianthus annuus</name>
    <name type="common">Common sunflower</name>
    <dbReference type="NCBI Taxonomy" id="4232"/>
    <lineage>
        <taxon>Eukaryota</taxon>
        <taxon>Viridiplantae</taxon>
        <taxon>Streptophyta</taxon>
        <taxon>Embryophyta</taxon>
        <taxon>Tracheophyta</taxon>
        <taxon>Spermatophyta</taxon>
        <taxon>Magnoliopsida</taxon>
        <taxon>eudicotyledons</taxon>
        <taxon>Gunneridae</taxon>
        <taxon>Pentapetalae</taxon>
        <taxon>asterids</taxon>
        <taxon>campanulids</taxon>
        <taxon>Asterales</taxon>
        <taxon>Asteraceae</taxon>
        <taxon>Asteroideae</taxon>
        <taxon>Heliantheae alliance</taxon>
        <taxon>Heliantheae</taxon>
        <taxon>Helianthus</taxon>
    </lineage>
</organism>
<accession>A0A251UUR9</accession>
<proteinExistence type="inferred from homology"/>
<keyword evidence="4" id="KW-0287">Flowering</keyword>